<protein>
    <submittedName>
        <fullName evidence="7">DUF423 domain-containing protein</fullName>
    </submittedName>
</protein>
<evidence type="ECO:0000313" key="8">
    <source>
        <dbReference type="Proteomes" id="UP001595476"/>
    </source>
</evidence>
<organism evidence="7 8">
    <name type="scientific">Litoribrevibacter euphylliae</name>
    <dbReference type="NCBI Taxonomy" id="1834034"/>
    <lineage>
        <taxon>Bacteria</taxon>
        <taxon>Pseudomonadati</taxon>
        <taxon>Pseudomonadota</taxon>
        <taxon>Gammaproteobacteria</taxon>
        <taxon>Oceanospirillales</taxon>
        <taxon>Oceanospirillaceae</taxon>
        <taxon>Litoribrevibacter</taxon>
    </lineage>
</organism>
<keyword evidence="3 6" id="KW-0812">Transmembrane</keyword>
<feature type="transmembrane region" description="Helical" evidence="6">
    <location>
        <begin position="70"/>
        <end position="87"/>
    </location>
</feature>
<evidence type="ECO:0000313" key="7">
    <source>
        <dbReference type="EMBL" id="MFC3152035.1"/>
    </source>
</evidence>
<evidence type="ECO:0000256" key="5">
    <source>
        <dbReference type="ARBA" id="ARBA00023136"/>
    </source>
</evidence>
<evidence type="ECO:0000256" key="4">
    <source>
        <dbReference type="ARBA" id="ARBA00022989"/>
    </source>
</evidence>
<reference evidence="8" key="1">
    <citation type="journal article" date="2019" name="Int. J. Syst. Evol. Microbiol.">
        <title>The Global Catalogue of Microorganisms (GCM) 10K type strain sequencing project: providing services to taxonomists for standard genome sequencing and annotation.</title>
        <authorList>
            <consortium name="The Broad Institute Genomics Platform"/>
            <consortium name="The Broad Institute Genome Sequencing Center for Infectious Disease"/>
            <person name="Wu L."/>
            <person name="Ma J."/>
        </authorList>
    </citation>
    <scope>NUCLEOTIDE SEQUENCE [LARGE SCALE GENOMIC DNA]</scope>
    <source>
        <strain evidence="8">KCTC 52438</strain>
    </source>
</reference>
<keyword evidence="5 6" id="KW-0472">Membrane</keyword>
<evidence type="ECO:0000256" key="3">
    <source>
        <dbReference type="ARBA" id="ARBA00022692"/>
    </source>
</evidence>
<dbReference type="PANTHER" id="PTHR43461:SF1">
    <property type="entry name" value="TRANSMEMBRANE PROTEIN 256"/>
    <property type="match status" value="1"/>
</dbReference>
<evidence type="ECO:0000256" key="1">
    <source>
        <dbReference type="ARBA" id="ARBA00004141"/>
    </source>
</evidence>
<dbReference type="RefSeq" id="WP_386721783.1">
    <property type="nucleotide sequence ID" value="NZ_JBHRSZ010000005.1"/>
</dbReference>
<sequence length="132" mass="13883">MLTLAAISGFLAVALGAFGAHGLKTVLSPDMMAVYQTGVLYHLTHSILWLVVSALSVFDPENPWLKRSAVALAVGVVLFSGSLYLLTMTGLKTLGMITPVGGVSLLLGWLMLAIAGRKLLALQAEGSERTKT</sequence>
<dbReference type="Pfam" id="PF04241">
    <property type="entry name" value="DUF423"/>
    <property type="match status" value="1"/>
</dbReference>
<dbReference type="InterPro" id="IPR006696">
    <property type="entry name" value="DUF423"/>
</dbReference>
<dbReference type="Proteomes" id="UP001595476">
    <property type="component" value="Unassembled WGS sequence"/>
</dbReference>
<comment type="subcellular location">
    <subcellularLocation>
        <location evidence="1">Membrane</location>
        <topology evidence="1">Multi-pass membrane protein</topology>
    </subcellularLocation>
</comment>
<evidence type="ECO:0000256" key="6">
    <source>
        <dbReference type="SAM" id="Phobius"/>
    </source>
</evidence>
<name>A0ABV7HHY5_9GAMM</name>
<dbReference type="PANTHER" id="PTHR43461">
    <property type="entry name" value="TRANSMEMBRANE PROTEIN 256"/>
    <property type="match status" value="1"/>
</dbReference>
<keyword evidence="8" id="KW-1185">Reference proteome</keyword>
<gene>
    <name evidence="7" type="ORF">ACFOEK_13415</name>
</gene>
<feature type="transmembrane region" description="Helical" evidence="6">
    <location>
        <begin position="93"/>
        <end position="115"/>
    </location>
</feature>
<proteinExistence type="inferred from homology"/>
<feature type="transmembrane region" description="Helical" evidence="6">
    <location>
        <begin position="38"/>
        <end position="58"/>
    </location>
</feature>
<evidence type="ECO:0000256" key="2">
    <source>
        <dbReference type="ARBA" id="ARBA00009694"/>
    </source>
</evidence>
<comment type="similarity">
    <text evidence="2">Belongs to the UPF0382 family.</text>
</comment>
<accession>A0ABV7HHY5</accession>
<comment type="caution">
    <text evidence="7">The sequence shown here is derived from an EMBL/GenBank/DDBJ whole genome shotgun (WGS) entry which is preliminary data.</text>
</comment>
<keyword evidence="4 6" id="KW-1133">Transmembrane helix</keyword>
<dbReference type="EMBL" id="JBHRSZ010000005">
    <property type="protein sequence ID" value="MFC3152035.1"/>
    <property type="molecule type" value="Genomic_DNA"/>
</dbReference>